<dbReference type="OrthoDB" id="9865846at2"/>
<evidence type="ECO:0000313" key="2">
    <source>
        <dbReference type="Proteomes" id="UP000192434"/>
    </source>
</evidence>
<reference evidence="1 2" key="1">
    <citation type="submission" date="2016-12" db="EMBL/GenBank/DDBJ databases">
        <title>The new phylogeny of genus Mycobacterium.</title>
        <authorList>
            <person name="Tortoli E."/>
            <person name="Trovato A."/>
            <person name="Cirillo D.M."/>
        </authorList>
    </citation>
    <scope>NUCLEOTIDE SEQUENCE [LARGE SCALE GENOMIC DNA]</scope>
    <source>
        <strain evidence="1 2">CCUG 66554</strain>
    </source>
</reference>
<dbReference type="Gene3D" id="1.10.260.40">
    <property type="entry name" value="lambda repressor-like DNA-binding domains"/>
    <property type="match status" value="1"/>
</dbReference>
<dbReference type="GO" id="GO:0003677">
    <property type="term" value="F:DNA binding"/>
    <property type="evidence" value="ECO:0007669"/>
    <property type="project" value="InterPro"/>
</dbReference>
<dbReference type="AlphaFoldDB" id="A0A1X0J0P4"/>
<dbReference type="InterPro" id="IPR010982">
    <property type="entry name" value="Lambda_DNA-bd_dom_sf"/>
</dbReference>
<dbReference type="SUPFAM" id="SSF47413">
    <property type="entry name" value="lambda repressor-like DNA-binding domains"/>
    <property type="match status" value="1"/>
</dbReference>
<sequence length="98" mass="10703">MRPHPLSRAVSAVLRAIAAKKQIDQHTIAKRTGYTADKVSRLLGSRRTGTQPIGLDDADMIANALNADLLEVIAEAIRDTPDRPKRLPTAAEIFEKGF</sequence>
<comment type="caution">
    <text evidence="1">The sequence shown here is derived from an EMBL/GenBank/DDBJ whole genome shotgun (WGS) entry which is preliminary data.</text>
</comment>
<accession>A0A1X0J0P4</accession>
<dbReference type="RefSeq" id="WP_054491395.1">
    <property type="nucleotide sequence ID" value="NZ_MVII01000019.1"/>
</dbReference>
<dbReference type="EMBL" id="MVII01000019">
    <property type="protein sequence ID" value="ORB55230.1"/>
    <property type="molecule type" value="Genomic_DNA"/>
</dbReference>
<dbReference type="Proteomes" id="UP000192434">
    <property type="component" value="Unassembled WGS sequence"/>
</dbReference>
<gene>
    <name evidence="1" type="ORF">BST43_15275</name>
</gene>
<evidence type="ECO:0000313" key="1">
    <source>
        <dbReference type="EMBL" id="ORB55230.1"/>
    </source>
</evidence>
<proteinExistence type="predicted"/>
<organism evidence="1 2">
    <name type="scientific">Mycobacteroides saopaulense</name>
    <dbReference type="NCBI Taxonomy" id="1578165"/>
    <lineage>
        <taxon>Bacteria</taxon>
        <taxon>Bacillati</taxon>
        <taxon>Actinomycetota</taxon>
        <taxon>Actinomycetes</taxon>
        <taxon>Mycobacteriales</taxon>
        <taxon>Mycobacteriaceae</taxon>
        <taxon>Mycobacteroides</taxon>
    </lineage>
</organism>
<name>A0A1X0J0P4_9MYCO</name>
<protein>
    <submittedName>
        <fullName evidence="1">Uncharacterized protein</fullName>
    </submittedName>
</protein>